<organism evidence="1 2">
    <name type="scientific">Aspergillus niger ATCC 13496</name>
    <dbReference type="NCBI Taxonomy" id="1353008"/>
    <lineage>
        <taxon>Eukaryota</taxon>
        <taxon>Fungi</taxon>
        <taxon>Dikarya</taxon>
        <taxon>Ascomycota</taxon>
        <taxon>Pezizomycotina</taxon>
        <taxon>Eurotiomycetes</taxon>
        <taxon>Eurotiomycetidae</taxon>
        <taxon>Eurotiales</taxon>
        <taxon>Aspergillaceae</taxon>
        <taxon>Aspergillus</taxon>
        <taxon>Aspergillus subgen. Circumdati</taxon>
    </lineage>
</organism>
<gene>
    <name evidence="1" type="ORF">M747DRAFT_28161</name>
</gene>
<evidence type="ECO:0000313" key="2">
    <source>
        <dbReference type="Proteomes" id="UP000253845"/>
    </source>
</evidence>
<evidence type="ECO:0000313" key="1">
    <source>
        <dbReference type="EMBL" id="RDH20998.1"/>
    </source>
</evidence>
<dbReference type="VEuPathDB" id="FungiDB:M747DRAFT_28161"/>
<reference evidence="1 2" key="1">
    <citation type="submission" date="2018-07" db="EMBL/GenBank/DDBJ databases">
        <title>Section-level genome sequencing of Aspergillus section Nigri to investigate inter- and intra-species variation.</title>
        <authorList>
            <consortium name="DOE Joint Genome Institute"/>
            <person name="Vesth T.C."/>
            <person name="Nybo J.L."/>
            <person name="Theobald S."/>
            <person name="Frisvad J.C."/>
            <person name="Larsen T.O."/>
            <person name="Nielsen K.F."/>
            <person name="Hoof J.B."/>
            <person name="Brandl J."/>
            <person name="Salamov A."/>
            <person name="Riley R."/>
            <person name="Gladden J.M."/>
            <person name="Phatale P."/>
            <person name="Nielsen M.T."/>
            <person name="Lyhne E.K."/>
            <person name="Kogle M.E."/>
            <person name="Strasser K."/>
            <person name="McDonnell E."/>
            <person name="Barry K."/>
            <person name="Clum A."/>
            <person name="Chen C."/>
            <person name="Nolan M."/>
            <person name="Sandor L."/>
            <person name="Kuo A."/>
            <person name="Lipzen A."/>
            <person name="Hainaut M."/>
            <person name="Drula E."/>
            <person name="Tsang A."/>
            <person name="Magnuson J.K."/>
            <person name="Henrissat B."/>
            <person name="Wiebenga A."/>
            <person name="Simmons B.A."/>
            <person name="Makela M.R."/>
            <person name="De vries R.P."/>
            <person name="Grigoriev I.V."/>
            <person name="Mortensen U.H."/>
            <person name="Baker S.E."/>
            <person name="Andersen M.R."/>
        </authorList>
    </citation>
    <scope>NUCLEOTIDE SEQUENCE [LARGE SCALE GENOMIC DNA]</scope>
    <source>
        <strain evidence="1 2">ATCC 13496</strain>
    </source>
</reference>
<dbReference type="Proteomes" id="UP000253845">
    <property type="component" value="Unassembled WGS sequence"/>
</dbReference>
<proteinExistence type="predicted"/>
<dbReference type="AlphaFoldDB" id="A0A370BZ30"/>
<sequence length="107" mass="11521">MGSLLRREPASDPDPFVHSLTAARRRRGKLKSHHQQSLLAFCQFFFLFVLTLSPTPLPSPPPPAAFLNNTPVSCTISKPGRVPVPMLVPGHCGSESGPDCPLPPAPM</sequence>
<dbReference type="EMBL" id="KZ851912">
    <property type="protein sequence ID" value="RDH20998.1"/>
    <property type="molecule type" value="Genomic_DNA"/>
</dbReference>
<accession>A0A370BZ30</accession>
<name>A0A370BZ30_ASPNG</name>
<protein>
    <submittedName>
        <fullName evidence="1">Uncharacterized protein</fullName>
    </submittedName>
</protein>